<keyword evidence="4" id="KW-0963">Cytoplasm</keyword>
<dbReference type="AlphaFoldDB" id="A0A5A9P4T4"/>
<feature type="domain" description="Caspase family p20" evidence="19">
    <location>
        <begin position="271"/>
        <end position="395"/>
    </location>
</feature>
<dbReference type="GO" id="GO:0005886">
    <property type="term" value="C:plasma membrane"/>
    <property type="evidence" value="ECO:0007669"/>
    <property type="project" value="UniProtKB-ARBA"/>
</dbReference>
<dbReference type="PROSITE" id="PS01121">
    <property type="entry name" value="CASPASE_HIS"/>
    <property type="match status" value="1"/>
</dbReference>
<comment type="subcellular location">
    <subcellularLocation>
        <location evidence="2">Cytoplasm</location>
    </subcellularLocation>
    <subcellularLocation>
        <location evidence="1">Nucleus</location>
    </subcellularLocation>
</comment>
<feature type="domain" description="DED" evidence="17">
    <location>
        <begin position="8"/>
        <end position="86"/>
    </location>
</feature>
<dbReference type="InterPro" id="IPR015917">
    <property type="entry name" value="Pept_C14A"/>
</dbReference>
<feature type="domain" description="DED" evidence="17">
    <location>
        <begin position="104"/>
        <end position="181"/>
    </location>
</feature>
<keyword evidence="10" id="KW-0788">Thiol protease</keyword>
<dbReference type="SMART" id="SM00115">
    <property type="entry name" value="CASc"/>
    <property type="match status" value="1"/>
</dbReference>
<evidence type="ECO:0000256" key="8">
    <source>
        <dbReference type="ARBA" id="ARBA00022737"/>
    </source>
</evidence>
<evidence type="ECO:0000256" key="16">
    <source>
        <dbReference type="RuleBase" id="RU003971"/>
    </source>
</evidence>
<dbReference type="GO" id="GO:0005634">
    <property type="term" value="C:nucleus"/>
    <property type="evidence" value="ECO:0007669"/>
    <property type="project" value="UniProtKB-SubCell"/>
</dbReference>
<evidence type="ECO:0000256" key="14">
    <source>
        <dbReference type="ARBA" id="ARBA00066479"/>
    </source>
</evidence>
<evidence type="ECO:0000259" key="17">
    <source>
        <dbReference type="PROSITE" id="PS50168"/>
    </source>
</evidence>
<keyword evidence="5" id="KW-0597">Phosphoprotein</keyword>
<evidence type="ECO:0000259" key="19">
    <source>
        <dbReference type="PROSITE" id="PS50208"/>
    </source>
</evidence>
<evidence type="ECO:0000256" key="1">
    <source>
        <dbReference type="ARBA" id="ARBA00004123"/>
    </source>
</evidence>
<comment type="caution">
    <text evidence="20">The sequence shown here is derived from an EMBL/GenBank/DDBJ whole genome shotgun (WGS) entry which is preliminary data.</text>
</comment>
<name>A0A5A9P4T4_9TELE</name>
<evidence type="ECO:0000256" key="9">
    <source>
        <dbReference type="ARBA" id="ARBA00022801"/>
    </source>
</evidence>
<evidence type="ECO:0000256" key="12">
    <source>
        <dbReference type="ARBA" id="ARBA00023242"/>
    </source>
</evidence>
<keyword evidence="8" id="KW-0677">Repeat</keyword>
<dbReference type="PROSITE" id="PS50207">
    <property type="entry name" value="CASPASE_P10"/>
    <property type="match status" value="1"/>
</dbReference>
<dbReference type="PANTHER" id="PTHR48169:SF7">
    <property type="entry name" value="CASPASE 10"/>
    <property type="match status" value="1"/>
</dbReference>
<sequence>MAQSEDAKFRQMLLEVQESLRDDDLNDLMFLCSDLLTLRDLSTVSTATDLFSDLETKQLLSPDDPSLLLELLAIIKHHSLIRKLGLDECTENNGATSHRTFVTPYRRMLFDLSQSISDEDLKKIKFMLLRTLSRKKLKQDMTLLQLFSELEKKDLLDEDKMDNLQEIIKNVYPALEKRIIQYKTERENYIAQENENNASMSNIPVQPYLTPSPSSVDLQDEMDRFRLNEAFGVSEDQSLRLDITSVNESESLNVSVTEHPEILQYEMKGDRRGICLIFNNCNFSGGGHRMREGTEIDKESLKSVFQWLGFEVRIEQDCDRRRMLDVLKDLSRHDHTQEDCVVCCVLSHGDIDAVIATDGQRVTFRELMEPLCPPQCHSLIHKPKLFFIQACRGTEEQRAVWPQKNNRGDEMLACDARMPRDSTAEAADFLLAMSTVPHYVSFREKDKGTWFIQALCDNMKRLVPSGVDLLTILTRVNHDVSRKSDNTGSRKQMPQPEFTLTKRVVFPIPQTHPPQ</sequence>
<evidence type="ECO:0000256" key="7">
    <source>
        <dbReference type="ARBA" id="ARBA00022703"/>
    </source>
</evidence>
<dbReference type="GO" id="GO:0004197">
    <property type="term" value="F:cysteine-type endopeptidase activity"/>
    <property type="evidence" value="ECO:0007669"/>
    <property type="project" value="InterPro"/>
</dbReference>
<dbReference type="GO" id="GO:0043065">
    <property type="term" value="P:positive regulation of apoptotic process"/>
    <property type="evidence" value="ECO:0007669"/>
    <property type="project" value="UniProtKB-ARBA"/>
</dbReference>
<dbReference type="FunFam" id="3.40.50.1460:FF:000008">
    <property type="entry name" value="caspase-8 isoform X1"/>
    <property type="match status" value="1"/>
</dbReference>
<accession>A0A5A9P4T4</accession>
<dbReference type="Proteomes" id="UP000324632">
    <property type="component" value="Chromosome 10"/>
</dbReference>
<dbReference type="Gene3D" id="3.40.50.1460">
    <property type="match status" value="1"/>
</dbReference>
<evidence type="ECO:0000256" key="3">
    <source>
        <dbReference type="ARBA" id="ARBA00010134"/>
    </source>
</evidence>
<evidence type="ECO:0000256" key="4">
    <source>
        <dbReference type="ARBA" id="ARBA00022490"/>
    </source>
</evidence>
<dbReference type="PANTHER" id="PTHR48169">
    <property type="entry name" value="DED DOMAIN-CONTAINING PROTEIN"/>
    <property type="match status" value="1"/>
</dbReference>
<dbReference type="InterPro" id="IPR016129">
    <property type="entry name" value="Caspase_his_AS"/>
</dbReference>
<dbReference type="GO" id="GO:0006508">
    <property type="term" value="P:proteolysis"/>
    <property type="evidence" value="ECO:0007669"/>
    <property type="project" value="UniProtKB-KW"/>
</dbReference>
<dbReference type="Pfam" id="PF00656">
    <property type="entry name" value="Peptidase_C14"/>
    <property type="match status" value="1"/>
</dbReference>
<dbReference type="CDD" id="cd08334">
    <property type="entry name" value="DED_Caspase_8_10_r2"/>
    <property type="match status" value="1"/>
</dbReference>
<dbReference type="InterPro" id="IPR029030">
    <property type="entry name" value="Caspase-like_dom_sf"/>
</dbReference>
<keyword evidence="21" id="KW-1185">Reference proteome</keyword>
<dbReference type="PROSITE" id="PS01122">
    <property type="entry name" value="CASPASE_CYS"/>
    <property type="match status" value="1"/>
</dbReference>
<evidence type="ECO:0000259" key="18">
    <source>
        <dbReference type="PROSITE" id="PS50207"/>
    </source>
</evidence>
<dbReference type="GO" id="GO:0005737">
    <property type="term" value="C:cytoplasm"/>
    <property type="evidence" value="ECO:0007669"/>
    <property type="project" value="UniProtKB-SubCell"/>
</dbReference>
<dbReference type="FunFam" id="1.10.533.10:FF:000016">
    <property type="entry name" value="CASP8 and FADD-like apoptosis regulator"/>
    <property type="match status" value="1"/>
</dbReference>
<dbReference type="PROSITE" id="PS50208">
    <property type="entry name" value="CASPASE_P20"/>
    <property type="match status" value="1"/>
</dbReference>
<dbReference type="GO" id="GO:0032991">
    <property type="term" value="C:protein-containing complex"/>
    <property type="evidence" value="ECO:0007669"/>
    <property type="project" value="UniProtKB-ARBA"/>
</dbReference>
<protein>
    <recommendedName>
        <fullName evidence="15">Caspase-8</fullName>
        <ecNumber evidence="14">3.4.22.61</ecNumber>
    </recommendedName>
</protein>
<dbReference type="SUPFAM" id="SSF47986">
    <property type="entry name" value="DEATH domain"/>
    <property type="match status" value="2"/>
</dbReference>
<evidence type="ECO:0000313" key="21">
    <source>
        <dbReference type="Proteomes" id="UP000324632"/>
    </source>
</evidence>
<evidence type="ECO:0000256" key="2">
    <source>
        <dbReference type="ARBA" id="ARBA00004496"/>
    </source>
</evidence>
<keyword evidence="12" id="KW-0539">Nucleus</keyword>
<evidence type="ECO:0000256" key="11">
    <source>
        <dbReference type="ARBA" id="ARBA00023145"/>
    </source>
</evidence>
<dbReference type="EC" id="3.4.22.61" evidence="14"/>
<evidence type="ECO:0000313" key="20">
    <source>
        <dbReference type="EMBL" id="KAA0716129.1"/>
    </source>
</evidence>
<evidence type="ECO:0000256" key="10">
    <source>
        <dbReference type="ARBA" id="ARBA00022807"/>
    </source>
</evidence>
<feature type="domain" description="Caspase family p10" evidence="18">
    <location>
        <begin position="427"/>
        <end position="506"/>
    </location>
</feature>
<dbReference type="PROSITE" id="PS50168">
    <property type="entry name" value="DED"/>
    <property type="match status" value="2"/>
</dbReference>
<dbReference type="GO" id="GO:0006915">
    <property type="term" value="P:apoptotic process"/>
    <property type="evidence" value="ECO:0007669"/>
    <property type="project" value="UniProtKB-KW"/>
</dbReference>
<dbReference type="SUPFAM" id="SSF52129">
    <property type="entry name" value="Caspase-like"/>
    <property type="match status" value="1"/>
</dbReference>
<evidence type="ECO:0000256" key="5">
    <source>
        <dbReference type="ARBA" id="ARBA00022553"/>
    </source>
</evidence>
<dbReference type="InterPro" id="IPR011029">
    <property type="entry name" value="DEATH-like_dom_sf"/>
</dbReference>
<organism evidence="20 21">
    <name type="scientific">Triplophysa tibetana</name>
    <dbReference type="NCBI Taxonomy" id="1572043"/>
    <lineage>
        <taxon>Eukaryota</taxon>
        <taxon>Metazoa</taxon>
        <taxon>Chordata</taxon>
        <taxon>Craniata</taxon>
        <taxon>Vertebrata</taxon>
        <taxon>Euteleostomi</taxon>
        <taxon>Actinopterygii</taxon>
        <taxon>Neopterygii</taxon>
        <taxon>Teleostei</taxon>
        <taxon>Ostariophysi</taxon>
        <taxon>Cypriniformes</taxon>
        <taxon>Nemacheilidae</taxon>
        <taxon>Triplophysa</taxon>
    </lineage>
</organism>
<keyword evidence="9" id="KW-0378">Hydrolase</keyword>
<keyword evidence="11" id="KW-0865">Zymogen</keyword>
<evidence type="ECO:0000256" key="6">
    <source>
        <dbReference type="ARBA" id="ARBA00022670"/>
    </source>
</evidence>
<evidence type="ECO:0000256" key="13">
    <source>
        <dbReference type="ARBA" id="ARBA00051626"/>
    </source>
</evidence>
<dbReference type="InterPro" id="IPR011600">
    <property type="entry name" value="Pept_C14_caspase"/>
</dbReference>
<dbReference type="CDD" id="cd00032">
    <property type="entry name" value="CASc"/>
    <property type="match status" value="1"/>
</dbReference>
<dbReference type="Gene3D" id="1.10.533.10">
    <property type="entry name" value="Death Domain, Fas"/>
    <property type="match status" value="2"/>
</dbReference>
<dbReference type="InterPro" id="IPR001875">
    <property type="entry name" value="DED_dom"/>
</dbReference>
<keyword evidence="7" id="KW-0053">Apoptosis</keyword>
<dbReference type="EMBL" id="SOYY01000010">
    <property type="protein sequence ID" value="KAA0716129.1"/>
    <property type="molecule type" value="Genomic_DNA"/>
</dbReference>
<dbReference type="GO" id="GO:0051604">
    <property type="term" value="P:protein maturation"/>
    <property type="evidence" value="ECO:0007669"/>
    <property type="project" value="UniProtKB-ARBA"/>
</dbReference>
<gene>
    <name evidence="20" type="ORF">E1301_Tti015839</name>
</gene>
<comment type="catalytic activity">
    <reaction evidence="13">
        <text>Strict requirement for Asp at position P1 and has a preferred cleavage sequence of (Leu/Asp/Val)-Glu-Thr-Asp-|-(Gly/Ser/Ala).</text>
        <dbReference type="EC" id="3.4.22.61"/>
    </reaction>
</comment>
<dbReference type="InterPro" id="IPR001309">
    <property type="entry name" value="Pept_C14_p20"/>
</dbReference>
<dbReference type="InterPro" id="IPR002138">
    <property type="entry name" value="Pept_C14_p10"/>
</dbReference>
<keyword evidence="6" id="KW-0645">Protease</keyword>
<evidence type="ECO:0000256" key="15">
    <source>
        <dbReference type="ARBA" id="ARBA00068172"/>
    </source>
</evidence>
<dbReference type="InterPro" id="IPR033139">
    <property type="entry name" value="Caspase_cys_AS"/>
</dbReference>
<dbReference type="Pfam" id="PF01335">
    <property type="entry name" value="DED"/>
    <property type="match status" value="2"/>
</dbReference>
<proteinExistence type="inferred from homology"/>
<comment type="similarity">
    <text evidence="3 16">Belongs to the peptidase C14A family.</text>
</comment>
<dbReference type="PRINTS" id="PR00376">
    <property type="entry name" value="IL1BCENZYME"/>
</dbReference>
<dbReference type="SMART" id="SM00031">
    <property type="entry name" value="DED"/>
    <property type="match status" value="2"/>
</dbReference>
<reference evidence="20 21" key="1">
    <citation type="journal article" date="2019" name="Mol. Ecol. Resour.">
        <title>Chromosome-level genome assembly of Triplophysa tibetana, a fish adapted to the harsh high-altitude environment of the Tibetan Plateau.</title>
        <authorList>
            <person name="Yang X."/>
            <person name="Liu H."/>
            <person name="Ma Z."/>
            <person name="Zou Y."/>
            <person name="Zou M."/>
            <person name="Mao Y."/>
            <person name="Li X."/>
            <person name="Wang H."/>
            <person name="Chen T."/>
            <person name="Wang W."/>
            <person name="Yang R."/>
        </authorList>
    </citation>
    <scope>NUCLEOTIDE SEQUENCE [LARGE SCALE GENOMIC DNA]</scope>
    <source>
        <strain evidence="20">TTIB1903HZAU</strain>
        <tissue evidence="20">Muscle</tissue>
    </source>
</reference>